<dbReference type="STRING" id="106370.Francci3_2964"/>
<evidence type="ECO:0000256" key="1">
    <source>
        <dbReference type="SAM" id="MobiDB-lite"/>
    </source>
</evidence>
<dbReference type="HOGENOM" id="CLU_2342671_0_0_11"/>
<reference evidence="2 3" key="1">
    <citation type="journal article" date="2007" name="Genome Res.">
        <title>Genome characteristics of facultatively symbiotic Frankia sp. strains reflect host range and host plant biogeography.</title>
        <authorList>
            <person name="Normand P."/>
            <person name="Lapierre P."/>
            <person name="Tisa L.S."/>
            <person name="Gogarten J.P."/>
            <person name="Alloisio N."/>
            <person name="Bagnarol E."/>
            <person name="Bassi C.A."/>
            <person name="Berry A.M."/>
            <person name="Bickhart D.M."/>
            <person name="Choisne N."/>
            <person name="Couloux A."/>
            <person name="Cournoyer B."/>
            <person name="Cruveiller S."/>
            <person name="Daubin V."/>
            <person name="Demange N."/>
            <person name="Francino M.P."/>
            <person name="Goltsman E."/>
            <person name="Huang Y."/>
            <person name="Kopp O.R."/>
            <person name="Labarre L."/>
            <person name="Lapidus A."/>
            <person name="Lavire C."/>
            <person name="Marechal J."/>
            <person name="Martinez M."/>
            <person name="Mastronunzio J.E."/>
            <person name="Mullin B.C."/>
            <person name="Niemann J."/>
            <person name="Pujic P."/>
            <person name="Rawnsley T."/>
            <person name="Rouy Z."/>
            <person name="Schenowitz C."/>
            <person name="Sellstedt A."/>
            <person name="Tavares F."/>
            <person name="Tomkins J.P."/>
            <person name="Vallenet D."/>
            <person name="Valverde C."/>
            <person name="Wall L.G."/>
            <person name="Wang Y."/>
            <person name="Medigue C."/>
            <person name="Benson D.R."/>
        </authorList>
    </citation>
    <scope>NUCLEOTIDE SEQUENCE [LARGE SCALE GENOMIC DNA]</scope>
    <source>
        <strain evidence="3">DSM 45818 / CECT 9043 / CcI3</strain>
    </source>
</reference>
<feature type="region of interest" description="Disordered" evidence="1">
    <location>
        <begin position="55"/>
        <end position="97"/>
    </location>
</feature>
<organism evidence="2 3">
    <name type="scientific">Frankia casuarinae (strain DSM 45818 / CECT 9043 / HFP020203 / CcI3)</name>
    <dbReference type="NCBI Taxonomy" id="106370"/>
    <lineage>
        <taxon>Bacteria</taxon>
        <taxon>Bacillati</taxon>
        <taxon>Actinomycetota</taxon>
        <taxon>Actinomycetes</taxon>
        <taxon>Frankiales</taxon>
        <taxon>Frankiaceae</taxon>
        <taxon>Frankia</taxon>
    </lineage>
</organism>
<evidence type="ECO:0000313" key="2">
    <source>
        <dbReference type="EMBL" id="ABD12322.1"/>
    </source>
</evidence>
<dbReference type="AlphaFoldDB" id="Q2J8S0"/>
<protein>
    <submittedName>
        <fullName evidence="2">Uncharacterized protein</fullName>
    </submittedName>
</protein>
<gene>
    <name evidence="2" type="ordered locus">Francci3_2964</name>
</gene>
<name>Q2J8S0_FRACC</name>
<keyword evidence="3" id="KW-1185">Reference proteome</keyword>
<evidence type="ECO:0000313" key="3">
    <source>
        <dbReference type="Proteomes" id="UP000001937"/>
    </source>
</evidence>
<proteinExistence type="predicted"/>
<accession>Q2J8S0</accession>
<dbReference type="KEGG" id="fra:Francci3_2964"/>
<sequence length="97" mass="9728">MVLLEIRGRVLVFDPHQVANGGLRDDRPAAGPVVIVTEAVEELLKLPVAVAEDYPLGGGGGAHRAPAGSSSRNPAPTAGPVESAVKGRPSGAPSACV</sequence>
<dbReference type="Proteomes" id="UP000001937">
    <property type="component" value="Chromosome"/>
</dbReference>
<dbReference type="EMBL" id="CP000249">
    <property type="protein sequence ID" value="ABD12322.1"/>
    <property type="molecule type" value="Genomic_DNA"/>
</dbReference>